<dbReference type="InterPro" id="IPR001763">
    <property type="entry name" value="Rhodanese-like_dom"/>
</dbReference>
<dbReference type="Proteomes" id="UP001203136">
    <property type="component" value="Unassembled WGS sequence"/>
</dbReference>
<evidence type="ECO:0000259" key="1">
    <source>
        <dbReference type="PROSITE" id="PS50206"/>
    </source>
</evidence>
<dbReference type="Pfam" id="PF00581">
    <property type="entry name" value="Rhodanese"/>
    <property type="match status" value="1"/>
</dbReference>
<sequence>MYKTIPIQYLDQWLEQGYNGRIIDLRSPSSYCQGHISGAENYPFDELMDDPDLLDGSCPLLFYCTRGSESMLVCNLYYRKGYQVVNVANGLRFYRGKYLTDD</sequence>
<feature type="domain" description="Rhodanese" evidence="1">
    <location>
        <begin position="16"/>
        <end position="102"/>
    </location>
</feature>
<dbReference type="InterPro" id="IPR050229">
    <property type="entry name" value="GlpE_sulfurtransferase"/>
</dbReference>
<comment type="caution">
    <text evidence="2">The sequence shown here is derived from an EMBL/GenBank/DDBJ whole genome shotgun (WGS) entry which is preliminary data.</text>
</comment>
<reference evidence="3" key="2">
    <citation type="submission" date="2023-01" db="EMBL/GenBank/DDBJ databases">
        <title>Human gut microbiome strain richness.</title>
        <authorList>
            <person name="Chen-Liaw A."/>
        </authorList>
    </citation>
    <scope>NUCLEOTIDE SEQUENCE</scope>
    <source>
        <strain evidence="3">B1_m1001713B170214d0_201011</strain>
    </source>
</reference>
<dbReference type="PANTHER" id="PTHR43031:SF16">
    <property type="entry name" value="OXIDOREDUCTASE"/>
    <property type="match status" value="1"/>
</dbReference>
<dbReference type="PANTHER" id="PTHR43031">
    <property type="entry name" value="FAD-DEPENDENT OXIDOREDUCTASE"/>
    <property type="match status" value="1"/>
</dbReference>
<accession>A0AAW5F4U9</accession>
<name>A0AAW5F4U9_CLOSY</name>
<dbReference type="PROSITE" id="PS50206">
    <property type="entry name" value="RHODANESE_3"/>
    <property type="match status" value="1"/>
</dbReference>
<dbReference type="CDD" id="cd00158">
    <property type="entry name" value="RHOD"/>
    <property type="match status" value="1"/>
</dbReference>
<dbReference type="SUPFAM" id="SSF52821">
    <property type="entry name" value="Rhodanese/Cell cycle control phosphatase"/>
    <property type="match status" value="1"/>
</dbReference>
<dbReference type="Gene3D" id="3.40.250.10">
    <property type="entry name" value="Rhodanese-like domain"/>
    <property type="match status" value="1"/>
</dbReference>
<protein>
    <submittedName>
        <fullName evidence="2">Rhodanese-like domain-containing protein</fullName>
    </submittedName>
</protein>
<gene>
    <name evidence="2" type="ORF">K5I21_15165</name>
    <name evidence="3" type="ORF">PM006_01795</name>
</gene>
<organism evidence="2 4">
    <name type="scientific">Clostridium symbiosum</name>
    <name type="common">Bacteroides symbiosus</name>
    <dbReference type="NCBI Taxonomy" id="1512"/>
    <lineage>
        <taxon>Bacteria</taxon>
        <taxon>Bacillati</taxon>
        <taxon>Bacillota</taxon>
        <taxon>Clostridia</taxon>
        <taxon>Lachnospirales</taxon>
        <taxon>Lachnospiraceae</taxon>
        <taxon>Otoolea</taxon>
    </lineage>
</organism>
<dbReference type="AlphaFoldDB" id="A0AAW5F4U9"/>
<dbReference type="SMART" id="SM00450">
    <property type="entry name" value="RHOD"/>
    <property type="match status" value="1"/>
</dbReference>
<dbReference type="Proteomes" id="UP001300871">
    <property type="component" value="Unassembled WGS sequence"/>
</dbReference>
<evidence type="ECO:0000313" key="2">
    <source>
        <dbReference type="EMBL" id="MCK0087188.1"/>
    </source>
</evidence>
<reference evidence="2" key="1">
    <citation type="journal article" date="2022" name="Cell Host Microbe">
        <title>Colonization of the live biotherapeutic product VE303 and modulation of the microbiota and metabolites in healthy volunteers.</title>
        <authorList>
            <person name="Dsouza M."/>
            <person name="Menon R."/>
            <person name="Crossette E."/>
            <person name="Bhattarai S.K."/>
            <person name="Schneider J."/>
            <person name="Kim Y.G."/>
            <person name="Reddy S."/>
            <person name="Caballero S."/>
            <person name="Felix C."/>
            <person name="Cornacchione L."/>
            <person name="Hendrickson J."/>
            <person name="Watson A.R."/>
            <person name="Minot S.S."/>
            <person name="Greenfield N."/>
            <person name="Schopf L."/>
            <person name="Szabady R."/>
            <person name="Patarroyo J."/>
            <person name="Smith W."/>
            <person name="Harrison P."/>
            <person name="Kuijper E.J."/>
            <person name="Kelly C.P."/>
            <person name="Olle B."/>
            <person name="Bobilev D."/>
            <person name="Silber J.L."/>
            <person name="Bucci V."/>
            <person name="Roberts B."/>
            <person name="Faith J."/>
            <person name="Norman J.M."/>
        </authorList>
    </citation>
    <scope>NUCLEOTIDE SEQUENCE</scope>
    <source>
        <strain evidence="2">VE303-04</strain>
    </source>
</reference>
<dbReference type="InterPro" id="IPR036873">
    <property type="entry name" value="Rhodanese-like_dom_sf"/>
</dbReference>
<evidence type="ECO:0000313" key="4">
    <source>
        <dbReference type="Proteomes" id="UP001203136"/>
    </source>
</evidence>
<dbReference type="EMBL" id="JAINVB010000001">
    <property type="protein sequence ID" value="MCK0087188.1"/>
    <property type="molecule type" value="Genomic_DNA"/>
</dbReference>
<dbReference type="RefSeq" id="WP_003501650.1">
    <property type="nucleotide sequence ID" value="NZ_BAABZD010000002.1"/>
</dbReference>
<proteinExistence type="predicted"/>
<dbReference type="EMBL" id="JAQLGM010000003">
    <property type="protein sequence ID" value="MDB1998934.1"/>
    <property type="molecule type" value="Genomic_DNA"/>
</dbReference>
<evidence type="ECO:0000313" key="3">
    <source>
        <dbReference type="EMBL" id="MDB1998934.1"/>
    </source>
</evidence>
<dbReference type="GeneID" id="57969617"/>